<feature type="region of interest" description="Disordered" evidence="4">
    <location>
        <begin position="1510"/>
        <end position="1535"/>
    </location>
</feature>
<keyword evidence="3" id="KW-0597">Phosphoprotein</keyword>
<evidence type="ECO:0000256" key="2">
    <source>
        <dbReference type="ARBA" id="ARBA00022450"/>
    </source>
</evidence>
<dbReference type="SUPFAM" id="SSF52777">
    <property type="entry name" value="CoA-dependent acyltransferases"/>
    <property type="match status" value="4"/>
</dbReference>
<dbReference type="FunFam" id="2.30.38.10:FF:000001">
    <property type="entry name" value="Non-ribosomal peptide synthetase PvdI"/>
    <property type="match status" value="1"/>
</dbReference>
<dbReference type="FunFam" id="3.40.50.12780:FF:000012">
    <property type="entry name" value="Non-ribosomal peptide synthetase"/>
    <property type="match status" value="1"/>
</dbReference>
<dbReference type="Gene3D" id="3.40.50.980">
    <property type="match status" value="2"/>
</dbReference>
<dbReference type="GO" id="GO:0043041">
    <property type="term" value="P:amino acid activation for nonribosomal peptide biosynthetic process"/>
    <property type="evidence" value="ECO:0007669"/>
    <property type="project" value="TreeGrafter"/>
</dbReference>
<dbReference type="Gene3D" id="1.10.1200.10">
    <property type="entry name" value="ACP-like"/>
    <property type="match status" value="1"/>
</dbReference>
<dbReference type="Pfam" id="PF00668">
    <property type="entry name" value="Condensation"/>
    <property type="match status" value="2"/>
</dbReference>
<evidence type="ECO:0000256" key="3">
    <source>
        <dbReference type="ARBA" id="ARBA00022553"/>
    </source>
</evidence>
<proteinExistence type="predicted"/>
<dbReference type="InterPro" id="IPR006162">
    <property type="entry name" value="Ppantetheine_attach_site"/>
</dbReference>
<dbReference type="PROSITE" id="PS50075">
    <property type="entry name" value="CARRIER"/>
    <property type="match status" value="2"/>
</dbReference>
<dbReference type="NCBIfam" id="TIGR01733">
    <property type="entry name" value="AA-adenyl-dom"/>
    <property type="match status" value="1"/>
</dbReference>
<dbReference type="InterPro" id="IPR025110">
    <property type="entry name" value="AMP-bd_C"/>
</dbReference>
<reference evidence="6 7" key="1">
    <citation type="submission" date="2019-03" db="EMBL/GenBank/DDBJ databases">
        <title>Draft genome sequences of novel Actinobacteria.</title>
        <authorList>
            <person name="Sahin N."/>
            <person name="Ay H."/>
            <person name="Saygin H."/>
        </authorList>
    </citation>
    <scope>NUCLEOTIDE SEQUENCE [LARGE SCALE GENOMIC DNA]</scope>
    <source>
        <strain evidence="6 7">KC712</strain>
    </source>
</reference>
<dbReference type="Gene3D" id="2.30.38.10">
    <property type="entry name" value="Luciferase, Domain 3"/>
    <property type="match status" value="1"/>
</dbReference>
<dbReference type="InterPro" id="IPR010071">
    <property type="entry name" value="AA_adenyl_dom"/>
</dbReference>
<dbReference type="InterPro" id="IPR020806">
    <property type="entry name" value="PKS_PP-bd"/>
</dbReference>
<dbReference type="Pfam" id="PF00501">
    <property type="entry name" value="AMP-binding"/>
    <property type="match status" value="1"/>
</dbReference>
<evidence type="ECO:0000313" key="7">
    <source>
        <dbReference type="Proteomes" id="UP000294543"/>
    </source>
</evidence>
<dbReference type="GO" id="GO:0031177">
    <property type="term" value="F:phosphopantetheine binding"/>
    <property type="evidence" value="ECO:0007669"/>
    <property type="project" value="InterPro"/>
</dbReference>
<evidence type="ECO:0000259" key="5">
    <source>
        <dbReference type="PROSITE" id="PS50075"/>
    </source>
</evidence>
<dbReference type="EMBL" id="SMKP01000197">
    <property type="protein sequence ID" value="TDD12647.1"/>
    <property type="molecule type" value="Genomic_DNA"/>
</dbReference>
<dbReference type="CDD" id="cd19531">
    <property type="entry name" value="LCL_NRPS-like"/>
    <property type="match status" value="2"/>
</dbReference>
<dbReference type="Gene3D" id="3.40.50.1820">
    <property type="entry name" value="alpha/beta hydrolase"/>
    <property type="match status" value="1"/>
</dbReference>
<dbReference type="CDD" id="cd12116">
    <property type="entry name" value="A_NRPS_Ta1_like"/>
    <property type="match status" value="1"/>
</dbReference>
<dbReference type="Pfam" id="PF00550">
    <property type="entry name" value="PP-binding"/>
    <property type="match status" value="2"/>
</dbReference>
<dbReference type="Proteomes" id="UP000294543">
    <property type="component" value="Unassembled WGS sequence"/>
</dbReference>
<dbReference type="InterPro" id="IPR029058">
    <property type="entry name" value="AB_hydrolase_fold"/>
</dbReference>
<gene>
    <name evidence="6" type="ORF">E1294_43400</name>
</gene>
<dbReference type="Pfam" id="PF13193">
    <property type="entry name" value="AMP-binding_C"/>
    <property type="match status" value="1"/>
</dbReference>
<dbReference type="FunFam" id="3.40.50.980:FF:000001">
    <property type="entry name" value="Non-ribosomal peptide synthetase"/>
    <property type="match status" value="1"/>
</dbReference>
<dbReference type="InterPro" id="IPR020845">
    <property type="entry name" value="AMP-binding_CS"/>
</dbReference>
<feature type="domain" description="Carrier" evidence="5">
    <location>
        <begin position="991"/>
        <end position="1066"/>
    </location>
</feature>
<dbReference type="GO" id="GO:0008610">
    <property type="term" value="P:lipid biosynthetic process"/>
    <property type="evidence" value="ECO:0007669"/>
    <property type="project" value="UniProtKB-ARBA"/>
</dbReference>
<sequence length="1629" mass="176132">MSTRPKDLPASARRRLLANRVRAAQAGPSSVIPRHDGPEPAPTSFAQERLWLIDQLQGRDHTYNVYHAFRIVGRLDRAALRRALDGLLNRHEALRTTFAPGEPAAVQVVGSGTSMPLAERDLSDLSPDELERHVLAECRAPFDLTGGPLCRAALFRRGAEEHVLVLVLHHIVTDGWSTEILAEDLAAGYAGRPRPEPGTRYRDFSVWQRERLSGARLRAELNHWRSALAGQPHVLELPTDRPRAATFRHDGAETRVTVPPELTARLRELADRCGASLYMLLLTAVRTLLRTHSGQDRFILASSIAGRDRPELEEIVGCFVNTLALGGDLSGDPSFAGALSRERATVLEGFAHQDLPFERLVRELVTERDTARNPLAQVFVQLGRGTGEGWRLPGLRVEELAVANDVAKFDLSFFFRDRGDDLVLTLEYATALFDAATADRLARRAVRLLESAADAPDVPLSALRLLPDDELRELEDWNNTVRAYRRGLLPEMVSRQAAGHGNRQAVQYGDARLTYAELEQAANRLAHHLRRAGVGRGDLVAVFLERGLDLPVTLLAVQRAGAAYVPLNPGEPADRVALILQDAAPAMIFTQRELLPQLPGGATGIHLAAEHAAAIAAMPDTPPELDRHPHDLAYVIFTSGSTGRPKGVAVPHGALSNFLATMAERPGITEDDVLLAVTTPSFDIAALELFLPLVTGGKVVIADRYTALDGDRLRALITSSGATIMQATPATWRLLGDCPELEGLTVLVGGEALTPDVAGPLTAAARGVWNMYGPTETTIWSTVRRISGQDLTCGAAALPIGTPIANTRCLVLDADLRQVPTGVPGELYIAGHGVARGYHGRPGLSADRFVPDPHGPPGSRLYRTGDLVRRLPDGDLEFLGRNDHQVKVRGFRIETSEIDARLTEHPDVAQAVVVAHEFAPGDRRLVAYLTAAGREPDPADLRAHLARKLPDYMVPTIYMTLPDFPLTPNRKVDRKALPSPAVSAAPVADQAPRSGLEKLVAEVWSDVLGVAVPGVHADFFALGGHSLLAVQAMNRINAELGTAMEVRALFDAPTVAGLAARFATEDGLAGDHIAVVPRDRPPRASFGQERMWFLDQMFPGVPDYHLPVELSLRGPLEAEALRAALTAVLGRHESLRTRLRWSEQGVLVQEIAPPGEVALPIDDVTAAADPAAAAGEIVAAAAAAPFDLGRDPLLRARLIRLAADEHLLLITMHHAGADGTSIDLLRRELAAHYAAAAHGAPADVPELNVQYADVAAWQRDHFTGEDEHLAFWRAELAGLPPLELPLDRERPGVRRPAGACHAFTLPAALATQVDSFARANATTPFVVLLAAFQTALARLSGQGDLAVTTPVSNRDNVEIQHLIGMFVNTLVIRADLSGDPTFAEVVRQAKRRVTAALAHRALPFERVVGELVTDRDPARPPLSPVHFTLDTAPAKEWTLPGLDVRRLPERILTARYELALGLTRTADGLSGVIEYSPLLLDEATVASFVTGFRELLATALSSPYAPLGGIARDGGGNPATPARGEPARPSRAPEGPAEEIIADVWQELLGRPVHDAFDDFFQLGGHSLLVARLRMRLQDHFGVDLPMHVFFDATTIAGQAAEVRRAIEDELAGLSDHELLASLEREVSS</sequence>
<protein>
    <submittedName>
        <fullName evidence="6">Amino acid adenylation domain-containing protein</fullName>
    </submittedName>
</protein>
<dbReference type="SUPFAM" id="SSF56801">
    <property type="entry name" value="Acetyl-CoA synthetase-like"/>
    <property type="match status" value="1"/>
</dbReference>
<name>A0A4R4W6Q8_9ACTN</name>
<dbReference type="InterPro" id="IPR000873">
    <property type="entry name" value="AMP-dep_synth/lig_dom"/>
</dbReference>
<dbReference type="PROSITE" id="PS00012">
    <property type="entry name" value="PHOSPHOPANTETHEINE"/>
    <property type="match status" value="1"/>
</dbReference>
<dbReference type="SMART" id="SM00823">
    <property type="entry name" value="PKS_PP"/>
    <property type="match status" value="2"/>
</dbReference>
<dbReference type="GO" id="GO:0072330">
    <property type="term" value="P:monocarboxylic acid biosynthetic process"/>
    <property type="evidence" value="ECO:0007669"/>
    <property type="project" value="UniProtKB-ARBA"/>
</dbReference>
<dbReference type="GO" id="GO:0003824">
    <property type="term" value="F:catalytic activity"/>
    <property type="evidence" value="ECO:0007669"/>
    <property type="project" value="InterPro"/>
</dbReference>
<dbReference type="Gene3D" id="3.30.300.30">
    <property type="match status" value="1"/>
</dbReference>
<feature type="domain" description="Carrier" evidence="5">
    <location>
        <begin position="1532"/>
        <end position="1607"/>
    </location>
</feature>
<dbReference type="Gene3D" id="3.30.559.10">
    <property type="entry name" value="Chloramphenicol acetyltransferase-like domain"/>
    <property type="match status" value="2"/>
</dbReference>
<comment type="cofactor">
    <cofactor evidence="1">
        <name>pantetheine 4'-phosphate</name>
        <dbReference type="ChEBI" id="CHEBI:47942"/>
    </cofactor>
</comment>
<evidence type="ECO:0000313" key="6">
    <source>
        <dbReference type="EMBL" id="TDD12647.1"/>
    </source>
</evidence>
<dbReference type="InterPro" id="IPR001242">
    <property type="entry name" value="Condensation_dom"/>
</dbReference>
<dbReference type="RefSeq" id="WP_132517184.1">
    <property type="nucleotide sequence ID" value="NZ_SMKP01000197.1"/>
</dbReference>
<keyword evidence="7" id="KW-1185">Reference proteome</keyword>
<evidence type="ECO:0000256" key="4">
    <source>
        <dbReference type="SAM" id="MobiDB-lite"/>
    </source>
</evidence>
<organism evidence="6 7">
    <name type="scientific">Nonomuraea diastatica</name>
    <dbReference type="NCBI Taxonomy" id="1848329"/>
    <lineage>
        <taxon>Bacteria</taxon>
        <taxon>Bacillati</taxon>
        <taxon>Actinomycetota</taxon>
        <taxon>Actinomycetes</taxon>
        <taxon>Streptosporangiales</taxon>
        <taxon>Streptosporangiaceae</taxon>
        <taxon>Nonomuraea</taxon>
    </lineage>
</organism>
<dbReference type="PROSITE" id="PS00455">
    <property type="entry name" value="AMP_BINDING"/>
    <property type="match status" value="1"/>
</dbReference>
<comment type="caution">
    <text evidence="6">The sequence shown here is derived from an EMBL/GenBank/DDBJ whole genome shotgun (WGS) entry which is preliminary data.</text>
</comment>
<dbReference type="GO" id="GO:0005829">
    <property type="term" value="C:cytosol"/>
    <property type="evidence" value="ECO:0007669"/>
    <property type="project" value="TreeGrafter"/>
</dbReference>
<keyword evidence="2" id="KW-0596">Phosphopantetheine</keyword>
<dbReference type="GO" id="GO:0044550">
    <property type="term" value="P:secondary metabolite biosynthetic process"/>
    <property type="evidence" value="ECO:0007669"/>
    <property type="project" value="UniProtKB-ARBA"/>
</dbReference>
<dbReference type="InterPro" id="IPR045851">
    <property type="entry name" value="AMP-bd_C_sf"/>
</dbReference>
<dbReference type="InterPro" id="IPR009081">
    <property type="entry name" value="PP-bd_ACP"/>
</dbReference>
<dbReference type="FunFam" id="1.10.1200.10:FF:000016">
    <property type="entry name" value="Non-ribosomal peptide synthase"/>
    <property type="match status" value="1"/>
</dbReference>
<dbReference type="Gene3D" id="3.30.559.30">
    <property type="entry name" value="Nonribosomal peptide synthetase, condensation domain"/>
    <property type="match status" value="2"/>
</dbReference>
<dbReference type="FunFam" id="3.30.300.30:FF:000010">
    <property type="entry name" value="Enterobactin synthetase component F"/>
    <property type="match status" value="1"/>
</dbReference>
<dbReference type="InterPro" id="IPR036736">
    <property type="entry name" value="ACP-like_sf"/>
</dbReference>
<accession>A0A4R4W6Q8</accession>
<dbReference type="PANTHER" id="PTHR45527">
    <property type="entry name" value="NONRIBOSOMAL PEPTIDE SYNTHETASE"/>
    <property type="match status" value="1"/>
</dbReference>
<dbReference type="InterPro" id="IPR023213">
    <property type="entry name" value="CAT-like_dom_sf"/>
</dbReference>
<dbReference type="OrthoDB" id="3671989at2"/>
<dbReference type="SUPFAM" id="SSF47336">
    <property type="entry name" value="ACP-like"/>
    <property type="match status" value="2"/>
</dbReference>
<evidence type="ECO:0000256" key="1">
    <source>
        <dbReference type="ARBA" id="ARBA00001957"/>
    </source>
</evidence>
<dbReference type="PANTHER" id="PTHR45527:SF1">
    <property type="entry name" value="FATTY ACID SYNTHASE"/>
    <property type="match status" value="1"/>
</dbReference>